<evidence type="ECO:0000313" key="3">
    <source>
        <dbReference type="Proteomes" id="UP000253729"/>
    </source>
</evidence>
<sequence>MAQERVGDTGGGGAGVSADDDDLGPCRMSPIPGSQRAEWSRVKYRYQIERPRCDPAPETSLFCPQKGYRPPGLAGTPAFSHPGEIHACSPRAQVGCWPAIMIGGWLSLPLDRILPPRDILVIDLMHGAYSLGANSKEK</sequence>
<dbReference type="EMBL" id="KZ852053">
    <property type="protein sequence ID" value="RDH31665.1"/>
    <property type="molecule type" value="Genomic_DNA"/>
</dbReference>
<reference evidence="2 3" key="1">
    <citation type="submission" date="2018-07" db="EMBL/GenBank/DDBJ databases">
        <title>The genomes of Aspergillus section Nigri reveals drivers in fungal speciation.</title>
        <authorList>
            <consortium name="DOE Joint Genome Institute"/>
            <person name="Vesth T.C."/>
            <person name="Nybo J."/>
            <person name="Theobald S."/>
            <person name="Brandl J."/>
            <person name="Frisvad J.C."/>
            <person name="Nielsen K.F."/>
            <person name="Lyhne E.K."/>
            <person name="Kogle M.E."/>
            <person name="Kuo A."/>
            <person name="Riley R."/>
            <person name="Clum A."/>
            <person name="Nolan M."/>
            <person name="Lipzen A."/>
            <person name="Salamov A."/>
            <person name="Henrissat B."/>
            <person name="Wiebenga A."/>
            <person name="De vries R.P."/>
            <person name="Grigoriev I.V."/>
            <person name="Mortensen U.H."/>
            <person name="Andersen M.R."/>
            <person name="Baker S.E."/>
        </authorList>
    </citation>
    <scope>NUCLEOTIDE SEQUENCE [LARGE SCALE GENOMIC DNA]</scope>
    <source>
        <strain evidence="2 3">CBS 139.54b</strain>
    </source>
</reference>
<proteinExistence type="predicted"/>
<feature type="region of interest" description="Disordered" evidence="1">
    <location>
        <begin position="1"/>
        <end position="34"/>
    </location>
</feature>
<evidence type="ECO:0000313" key="2">
    <source>
        <dbReference type="EMBL" id="RDH31665.1"/>
    </source>
</evidence>
<protein>
    <submittedName>
        <fullName evidence="2">Uncharacterized protein</fullName>
    </submittedName>
</protein>
<dbReference type="GeneID" id="38140183"/>
<keyword evidence="3" id="KW-1185">Reference proteome</keyword>
<gene>
    <name evidence="2" type="ORF">BDQ94DRAFT_171745</name>
</gene>
<evidence type="ECO:0000256" key="1">
    <source>
        <dbReference type="SAM" id="MobiDB-lite"/>
    </source>
</evidence>
<name>A0A3F3PXQ1_9EURO</name>
<dbReference type="RefSeq" id="XP_026624687.1">
    <property type="nucleotide sequence ID" value="XM_026771827.1"/>
</dbReference>
<organism evidence="2 3">
    <name type="scientific">Aspergillus welwitschiae</name>
    <dbReference type="NCBI Taxonomy" id="1341132"/>
    <lineage>
        <taxon>Eukaryota</taxon>
        <taxon>Fungi</taxon>
        <taxon>Dikarya</taxon>
        <taxon>Ascomycota</taxon>
        <taxon>Pezizomycotina</taxon>
        <taxon>Eurotiomycetes</taxon>
        <taxon>Eurotiomycetidae</taxon>
        <taxon>Eurotiales</taxon>
        <taxon>Aspergillaceae</taxon>
        <taxon>Aspergillus</taxon>
        <taxon>Aspergillus subgen. Circumdati</taxon>
    </lineage>
</organism>
<dbReference type="Proteomes" id="UP000253729">
    <property type="component" value="Unassembled WGS sequence"/>
</dbReference>
<accession>A0A3F3PXQ1</accession>
<dbReference type="AlphaFoldDB" id="A0A3F3PXQ1"/>